<feature type="transmembrane region" description="Helical" evidence="6">
    <location>
        <begin position="559"/>
        <end position="579"/>
    </location>
</feature>
<feature type="transmembrane region" description="Helical" evidence="6">
    <location>
        <begin position="165"/>
        <end position="189"/>
    </location>
</feature>
<keyword evidence="8" id="KW-1185">Reference proteome</keyword>
<feature type="region of interest" description="Disordered" evidence="5">
    <location>
        <begin position="76"/>
        <end position="95"/>
    </location>
</feature>
<dbReference type="PANTHER" id="PTHR11785:SF512">
    <property type="entry name" value="SOBREMESA, ISOFORM B"/>
    <property type="match status" value="1"/>
</dbReference>
<keyword evidence="4 6" id="KW-0472">Membrane</keyword>
<feature type="compositionally biased region" description="Low complexity" evidence="5">
    <location>
        <begin position="24"/>
        <end position="45"/>
    </location>
</feature>
<comment type="subcellular location">
    <subcellularLocation>
        <location evidence="1">Membrane</location>
        <topology evidence="1">Multi-pass membrane protein</topology>
    </subcellularLocation>
</comment>
<feature type="region of interest" description="Disordered" evidence="5">
    <location>
        <begin position="1"/>
        <end position="69"/>
    </location>
</feature>
<name>A0A5C3QCY3_9AGAR</name>
<protein>
    <submittedName>
        <fullName evidence="7">L-methionine transporter</fullName>
    </submittedName>
</protein>
<dbReference type="FunFam" id="1.20.1740.10:FF:000042">
    <property type="entry name" value="Similar to amino acid transporter"/>
    <property type="match status" value="1"/>
</dbReference>
<dbReference type="GO" id="GO:0016020">
    <property type="term" value="C:membrane"/>
    <property type="evidence" value="ECO:0007669"/>
    <property type="project" value="UniProtKB-SubCell"/>
</dbReference>
<keyword evidence="3 6" id="KW-1133">Transmembrane helix</keyword>
<feature type="region of interest" description="Disordered" evidence="5">
    <location>
        <begin position="131"/>
        <end position="156"/>
    </location>
</feature>
<feature type="transmembrane region" description="Helical" evidence="6">
    <location>
        <begin position="585"/>
        <end position="602"/>
    </location>
</feature>
<dbReference type="EMBL" id="ML178836">
    <property type="protein sequence ID" value="TFK98929.1"/>
    <property type="molecule type" value="Genomic_DNA"/>
</dbReference>
<feature type="transmembrane region" description="Helical" evidence="6">
    <location>
        <begin position="443"/>
        <end position="465"/>
    </location>
</feature>
<evidence type="ECO:0000256" key="4">
    <source>
        <dbReference type="ARBA" id="ARBA00023136"/>
    </source>
</evidence>
<feature type="transmembrane region" description="Helical" evidence="6">
    <location>
        <begin position="402"/>
        <end position="423"/>
    </location>
</feature>
<feature type="transmembrane region" description="Helical" evidence="6">
    <location>
        <begin position="320"/>
        <end position="344"/>
    </location>
</feature>
<keyword evidence="2 6" id="KW-0812">Transmembrane</keyword>
<feature type="compositionally biased region" description="Polar residues" evidence="5">
    <location>
        <begin position="50"/>
        <end position="61"/>
    </location>
</feature>
<dbReference type="AlphaFoldDB" id="A0A5C3QCY3"/>
<dbReference type="Gene3D" id="1.20.1740.10">
    <property type="entry name" value="Amino acid/polyamine transporter I"/>
    <property type="match status" value="1"/>
</dbReference>
<sequence length="657" mass="70058">MTTKSLAGSNISLQSMHDSQLTESQASHSKASSSSRSQSYNSSQSPPHTPSAQYATKTTYPDSDDEEESLTALEYDHGPRSARSHSPTSSSPFVNTLSRAQLSPQIMPRHERAFSMSGFNDFQRDMLPLAASFGDDEDGDSRGNSADGYGGSAARRGAAPKKSLSVVNGIALIISLQVGSGIFSSPGIIAHNTASPGASLIVWLASGLLAWTGASSFAELGAAIPLNGGAQAYLQYAYGDLVSWLFAWTAITALKPGSNAVIALIFGEYVNRIFYHATSSPVSSTPLDEIPQWAIKLTATGAVVVVTLLCVATRKLGSRAVVVFTAVKIGCLIAIPIMALVTYLRGHGSTTLSGPLFTGSSTSPSQYALALYSGLWAFDGWDQANYVGGEMKNPHRDIPRAIHASMLIVTILFLLANVSYFAVLDKVTVSVSNTVAMDFGRAVFGGPVGGTVFACMVAFSCFGSLNGSFYTSSHLVYAAARSRYLPALFGRLHSSRKTPLNATLLQSSLTLMYILVGGGFRSLINFAVVASWGFYFLTVLGVVVLRVKEPGLERPYKTWIITPLVFCAVAIFLLCMPVIASPVEAIAVLGFVLAGVPVFYLTQMTEDEQPRVFAWMTRAGRKIRSLLPGGTRASNEEGWEAVAMDEDGEGVEMGERR</sequence>
<feature type="transmembrane region" description="Helical" evidence="6">
    <location>
        <begin position="201"/>
        <end position="224"/>
    </location>
</feature>
<dbReference type="Proteomes" id="UP000305067">
    <property type="component" value="Unassembled WGS sequence"/>
</dbReference>
<dbReference type="InterPro" id="IPR050598">
    <property type="entry name" value="AminoAcid_Transporter"/>
</dbReference>
<evidence type="ECO:0000313" key="8">
    <source>
        <dbReference type="Proteomes" id="UP000305067"/>
    </source>
</evidence>
<accession>A0A5C3QCY3</accession>
<evidence type="ECO:0000256" key="3">
    <source>
        <dbReference type="ARBA" id="ARBA00022989"/>
    </source>
</evidence>
<dbReference type="GO" id="GO:0015179">
    <property type="term" value="F:L-amino acid transmembrane transporter activity"/>
    <property type="evidence" value="ECO:0007669"/>
    <property type="project" value="TreeGrafter"/>
</dbReference>
<organism evidence="7 8">
    <name type="scientific">Pterulicium gracile</name>
    <dbReference type="NCBI Taxonomy" id="1884261"/>
    <lineage>
        <taxon>Eukaryota</taxon>
        <taxon>Fungi</taxon>
        <taxon>Dikarya</taxon>
        <taxon>Basidiomycota</taxon>
        <taxon>Agaricomycotina</taxon>
        <taxon>Agaricomycetes</taxon>
        <taxon>Agaricomycetidae</taxon>
        <taxon>Agaricales</taxon>
        <taxon>Pleurotineae</taxon>
        <taxon>Pterulaceae</taxon>
        <taxon>Pterulicium</taxon>
    </lineage>
</organism>
<dbReference type="OrthoDB" id="5982228at2759"/>
<evidence type="ECO:0000256" key="5">
    <source>
        <dbReference type="SAM" id="MobiDB-lite"/>
    </source>
</evidence>
<dbReference type="Pfam" id="PF13520">
    <property type="entry name" value="AA_permease_2"/>
    <property type="match status" value="1"/>
</dbReference>
<reference evidence="7 8" key="1">
    <citation type="journal article" date="2019" name="Nat. Ecol. Evol.">
        <title>Megaphylogeny resolves global patterns of mushroom evolution.</title>
        <authorList>
            <person name="Varga T."/>
            <person name="Krizsan K."/>
            <person name="Foldi C."/>
            <person name="Dima B."/>
            <person name="Sanchez-Garcia M."/>
            <person name="Sanchez-Ramirez S."/>
            <person name="Szollosi G.J."/>
            <person name="Szarkandi J.G."/>
            <person name="Papp V."/>
            <person name="Albert L."/>
            <person name="Andreopoulos W."/>
            <person name="Angelini C."/>
            <person name="Antonin V."/>
            <person name="Barry K.W."/>
            <person name="Bougher N.L."/>
            <person name="Buchanan P."/>
            <person name="Buyck B."/>
            <person name="Bense V."/>
            <person name="Catcheside P."/>
            <person name="Chovatia M."/>
            <person name="Cooper J."/>
            <person name="Damon W."/>
            <person name="Desjardin D."/>
            <person name="Finy P."/>
            <person name="Geml J."/>
            <person name="Haridas S."/>
            <person name="Hughes K."/>
            <person name="Justo A."/>
            <person name="Karasinski D."/>
            <person name="Kautmanova I."/>
            <person name="Kiss B."/>
            <person name="Kocsube S."/>
            <person name="Kotiranta H."/>
            <person name="LaButti K.M."/>
            <person name="Lechner B.E."/>
            <person name="Liimatainen K."/>
            <person name="Lipzen A."/>
            <person name="Lukacs Z."/>
            <person name="Mihaltcheva S."/>
            <person name="Morgado L.N."/>
            <person name="Niskanen T."/>
            <person name="Noordeloos M.E."/>
            <person name="Ohm R.A."/>
            <person name="Ortiz-Santana B."/>
            <person name="Ovrebo C."/>
            <person name="Racz N."/>
            <person name="Riley R."/>
            <person name="Savchenko A."/>
            <person name="Shiryaev A."/>
            <person name="Soop K."/>
            <person name="Spirin V."/>
            <person name="Szebenyi C."/>
            <person name="Tomsovsky M."/>
            <person name="Tulloss R.E."/>
            <person name="Uehling J."/>
            <person name="Grigoriev I.V."/>
            <person name="Vagvolgyi C."/>
            <person name="Papp T."/>
            <person name="Martin F.M."/>
            <person name="Miettinen O."/>
            <person name="Hibbett D.S."/>
            <person name="Nagy L.G."/>
        </authorList>
    </citation>
    <scope>NUCLEOTIDE SEQUENCE [LARGE SCALE GENOMIC DNA]</scope>
    <source>
        <strain evidence="7 8">CBS 309.79</strain>
    </source>
</reference>
<dbReference type="InterPro" id="IPR002293">
    <property type="entry name" value="AA/rel_permease1"/>
</dbReference>
<feature type="transmembrane region" description="Helical" evidence="6">
    <location>
        <begin position="293"/>
        <end position="313"/>
    </location>
</feature>
<evidence type="ECO:0000256" key="1">
    <source>
        <dbReference type="ARBA" id="ARBA00004141"/>
    </source>
</evidence>
<gene>
    <name evidence="7" type="ORF">BDV98DRAFT_189961</name>
</gene>
<dbReference type="STRING" id="1884261.A0A5C3QCY3"/>
<feature type="transmembrane region" description="Helical" evidence="6">
    <location>
        <begin position="526"/>
        <end position="547"/>
    </location>
</feature>
<proteinExistence type="predicted"/>
<dbReference type="PANTHER" id="PTHR11785">
    <property type="entry name" value="AMINO ACID TRANSPORTER"/>
    <property type="match status" value="1"/>
</dbReference>
<evidence type="ECO:0000256" key="2">
    <source>
        <dbReference type="ARBA" id="ARBA00022692"/>
    </source>
</evidence>
<feature type="compositionally biased region" description="Polar residues" evidence="5">
    <location>
        <begin position="1"/>
        <end position="23"/>
    </location>
</feature>
<evidence type="ECO:0000256" key="6">
    <source>
        <dbReference type="SAM" id="Phobius"/>
    </source>
</evidence>
<evidence type="ECO:0000313" key="7">
    <source>
        <dbReference type="EMBL" id="TFK98929.1"/>
    </source>
</evidence>